<reference evidence="2 3" key="1">
    <citation type="submission" date="2021-12" db="EMBL/GenBank/DDBJ databases">
        <title>Siccirubricoccus leaddurans sp. nov., a high concentration Zn2+ tolerance bacterium.</title>
        <authorList>
            <person name="Cao Y."/>
        </authorList>
    </citation>
    <scope>NUCLEOTIDE SEQUENCE [LARGE SCALE GENOMIC DNA]</scope>
    <source>
        <strain evidence="2 3">KC 17139</strain>
    </source>
</reference>
<name>A0ABT1CZZ8_9PROT</name>
<sequence>MDRRHLLFAAALGTLALHGRGAVLAQGTFPDRPIRLVLGFAAGGPTDIVARRLADRLGSVVRQSIVVENRTGASGTIASAEVARARPDGYTLMLATSSSHAIAATLMRRPTFDPIADFAPIALVGEVPMVMAVHPSFEAQSLPALLELVRRAPRGSINYASSGAGGIAHFTAELLMRQAGGVLMTQVPYRGAGLALQDLLAGHVPIYIDTFATTLNHHREGRLRIIANFSRIRSPAAPEVPTAIELGVPDMVANTYNALLAPAGTPQPIIDILQDAVRRVVAEPDFQAFLSSVSVEPVPDSTPVSTAAYMWQELEKWRPIIQATGMTME</sequence>
<dbReference type="SUPFAM" id="SSF53850">
    <property type="entry name" value="Periplasmic binding protein-like II"/>
    <property type="match status" value="1"/>
</dbReference>
<dbReference type="Gene3D" id="3.40.190.10">
    <property type="entry name" value="Periplasmic binding protein-like II"/>
    <property type="match status" value="1"/>
</dbReference>
<dbReference type="InterPro" id="IPR042100">
    <property type="entry name" value="Bug_dom1"/>
</dbReference>
<dbReference type="PANTHER" id="PTHR42928:SF5">
    <property type="entry name" value="BLR1237 PROTEIN"/>
    <property type="match status" value="1"/>
</dbReference>
<evidence type="ECO:0000256" key="1">
    <source>
        <dbReference type="ARBA" id="ARBA00006987"/>
    </source>
</evidence>
<dbReference type="PIRSF" id="PIRSF017082">
    <property type="entry name" value="YflP"/>
    <property type="match status" value="1"/>
</dbReference>
<dbReference type="CDD" id="cd13578">
    <property type="entry name" value="PBP2_Bug27"/>
    <property type="match status" value="1"/>
</dbReference>
<proteinExistence type="inferred from homology"/>
<accession>A0ABT1CZZ8</accession>
<dbReference type="PANTHER" id="PTHR42928">
    <property type="entry name" value="TRICARBOXYLATE-BINDING PROTEIN"/>
    <property type="match status" value="1"/>
</dbReference>
<dbReference type="Pfam" id="PF03401">
    <property type="entry name" value="TctC"/>
    <property type="match status" value="1"/>
</dbReference>
<comment type="similarity">
    <text evidence="1">Belongs to the UPF0065 (bug) family.</text>
</comment>
<dbReference type="EMBL" id="JAFIRR010000016">
    <property type="protein sequence ID" value="MCO6415222.1"/>
    <property type="molecule type" value="Genomic_DNA"/>
</dbReference>
<evidence type="ECO:0000313" key="3">
    <source>
        <dbReference type="Proteomes" id="UP001523392"/>
    </source>
</evidence>
<gene>
    <name evidence="2" type="ORF">JYK14_03400</name>
</gene>
<keyword evidence="3" id="KW-1185">Reference proteome</keyword>
<comment type="caution">
    <text evidence="2">The sequence shown here is derived from an EMBL/GenBank/DDBJ whole genome shotgun (WGS) entry which is preliminary data.</text>
</comment>
<evidence type="ECO:0000313" key="2">
    <source>
        <dbReference type="EMBL" id="MCO6415222.1"/>
    </source>
</evidence>
<protein>
    <submittedName>
        <fullName evidence="2">Tripartite tricarboxylate transporter substrate binding protein</fullName>
    </submittedName>
</protein>
<dbReference type="Proteomes" id="UP001523392">
    <property type="component" value="Unassembled WGS sequence"/>
</dbReference>
<dbReference type="InterPro" id="IPR005064">
    <property type="entry name" value="BUG"/>
</dbReference>
<dbReference type="Gene3D" id="3.40.190.150">
    <property type="entry name" value="Bordetella uptake gene, domain 1"/>
    <property type="match status" value="1"/>
</dbReference>
<dbReference type="RefSeq" id="WP_252951818.1">
    <property type="nucleotide sequence ID" value="NZ_JAFIRR010000016.1"/>
</dbReference>
<organism evidence="2 3">
    <name type="scientific">Siccirubricoccus soli</name>
    <dbReference type="NCBI Taxonomy" id="2899147"/>
    <lineage>
        <taxon>Bacteria</taxon>
        <taxon>Pseudomonadati</taxon>
        <taxon>Pseudomonadota</taxon>
        <taxon>Alphaproteobacteria</taxon>
        <taxon>Acetobacterales</taxon>
        <taxon>Roseomonadaceae</taxon>
        <taxon>Siccirubricoccus</taxon>
    </lineage>
</organism>